<evidence type="ECO:0000256" key="1">
    <source>
        <dbReference type="SAM" id="Phobius"/>
    </source>
</evidence>
<dbReference type="Proteomes" id="UP000034329">
    <property type="component" value="Unassembled WGS sequence"/>
</dbReference>
<gene>
    <name evidence="2" type="ORF">UX13_C0022G0009</name>
</gene>
<protein>
    <submittedName>
        <fullName evidence="2">Uncharacterized protein</fullName>
    </submittedName>
</protein>
<organism evidence="2 3">
    <name type="scientific">Candidatus Woesebacteria bacterium GW2011_GWB1_45_5</name>
    <dbReference type="NCBI Taxonomy" id="1618581"/>
    <lineage>
        <taxon>Bacteria</taxon>
        <taxon>Candidatus Woeseibacteriota</taxon>
    </lineage>
</organism>
<dbReference type="PATRIC" id="fig|1618581.3.peg.375"/>
<evidence type="ECO:0000313" key="3">
    <source>
        <dbReference type="Proteomes" id="UP000034329"/>
    </source>
</evidence>
<keyword evidence="1" id="KW-0812">Transmembrane</keyword>
<reference evidence="2 3" key="1">
    <citation type="journal article" date="2015" name="Nature">
        <title>rRNA introns, odd ribosomes, and small enigmatic genomes across a large radiation of phyla.</title>
        <authorList>
            <person name="Brown C.T."/>
            <person name="Hug L.A."/>
            <person name="Thomas B.C."/>
            <person name="Sharon I."/>
            <person name="Castelle C.J."/>
            <person name="Singh A."/>
            <person name="Wilkins M.J."/>
            <person name="Williams K.H."/>
            <person name="Banfield J.F."/>
        </authorList>
    </citation>
    <scope>NUCLEOTIDE SEQUENCE [LARGE SCALE GENOMIC DNA]</scope>
</reference>
<keyword evidence="1" id="KW-0472">Membrane</keyword>
<feature type="transmembrane region" description="Helical" evidence="1">
    <location>
        <begin position="18"/>
        <end position="40"/>
    </location>
</feature>
<accession>A0A0G1PX57</accession>
<comment type="caution">
    <text evidence="2">The sequence shown here is derived from an EMBL/GenBank/DDBJ whole genome shotgun (WGS) entry which is preliminary data.</text>
</comment>
<evidence type="ECO:0000313" key="2">
    <source>
        <dbReference type="EMBL" id="KKU10038.1"/>
    </source>
</evidence>
<keyword evidence="1" id="KW-1133">Transmembrane helix</keyword>
<sequence>METQLFSKEENLSFWKNLFLVAVFFTITPITLGVSLFSLFSLKSGSTVNVVSANLISSPQSGVKVYASLPSKLPSVGGEIVSEDARPEIVRQYLESYSSQNHSPGIL</sequence>
<name>A0A0G1PX57_9BACT</name>
<dbReference type="EMBL" id="LCLA01000022">
    <property type="protein sequence ID" value="KKU10038.1"/>
    <property type="molecule type" value="Genomic_DNA"/>
</dbReference>
<dbReference type="AlphaFoldDB" id="A0A0G1PX57"/>
<proteinExistence type="predicted"/>